<evidence type="ECO:0000313" key="2">
    <source>
        <dbReference type="Proteomes" id="UP000541810"/>
    </source>
</evidence>
<dbReference type="SUPFAM" id="SSF53756">
    <property type="entry name" value="UDP-Glycosyltransferase/glycogen phosphorylase"/>
    <property type="match status" value="1"/>
</dbReference>
<accession>A0A7X0LK33</accession>
<evidence type="ECO:0000313" key="1">
    <source>
        <dbReference type="EMBL" id="MBB6430020.1"/>
    </source>
</evidence>
<name>A0A7X0LK33_9BACT</name>
<sequence length="339" mass="38028">MADPIQILSVTRKPDSASYQQRVENWIAPLAEQGITVTPRTWPKPGPERKALLDEMRRADAVWWHRNILTTRDAKAVRAAAKLWVIDFDDPLSYSSKNGGQPSWVRRRRFNATVGRADASLVGSRFLADLSEPFGHPIEIMPMAVDLPDAVPVRESTDGQPVTLLWLGSTSTQVYLRDIADVFTRLDTEVPLQLRLVGGKKLEFPGSKLEVDHRPWSPEEQDRALREADLGLCPMPDTLWTRGKCPYKILQYMAWGLPWVGSAVGENVVAAGEGEWARALTADTSDAWASAIVRLAEDASRRRAMGERGRAYVEKVHGRTALTQQLTEFWRQIVARPAR</sequence>
<keyword evidence="1" id="KW-0808">Transferase</keyword>
<reference evidence="1 2" key="1">
    <citation type="submission" date="2020-08" db="EMBL/GenBank/DDBJ databases">
        <title>Genomic Encyclopedia of Type Strains, Phase IV (KMG-IV): sequencing the most valuable type-strain genomes for metagenomic binning, comparative biology and taxonomic classification.</title>
        <authorList>
            <person name="Goeker M."/>
        </authorList>
    </citation>
    <scope>NUCLEOTIDE SEQUENCE [LARGE SCALE GENOMIC DNA]</scope>
    <source>
        <strain evidence="1 2">DSM 103725</strain>
    </source>
</reference>
<dbReference type="EMBL" id="JACHGY010000001">
    <property type="protein sequence ID" value="MBB6430020.1"/>
    <property type="molecule type" value="Genomic_DNA"/>
</dbReference>
<dbReference type="PANTHER" id="PTHR12526:SF600">
    <property type="entry name" value="GLYCOSYL TRANSFERASE GROUP 1"/>
    <property type="match status" value="1"/>
</dbReference>
<organism evidence="1 2">
    <name type="scientific">Algisphaera agarilytica</name>
    <dbReference type="NCBI Taxonomy" id="1385975"/>
    <lineage>
        <taxon>Bacteria</taxon>
        <taxon>Pseudomonadati</taxon>
        <taxon>Planctomycetota</taxon>
        <taxon>Phycisphaerae</taxon>
        <taxon>Phycisphaerales</taxon>
        <taxon>Phycisphaeraceae</taxon>
        <taxon>Algisphaera</taxon>
    </lineage>
</organism>
<dbReference type="Pfam" id="PF13692">
    <property type="entry name" value="Glyco_trans_1_4"/>
    <property type="match status" value="1"/>
</dbReference>
<dbReference type="Gene3D" id="3.40.50.2000">
    <property type="entry name" value="Glycogen Phosphorylase B"/>
    <property type="match status" value="1"/>
</dbReference>
<dbReference type="PANTHER" id="PTHR12526">
    <property type="entry name" value="GLYCOSYLTRANSFERASE"/>
    <property type="match status" value="1"/>
</dbReference>
<comment type="caution">
    <text evidence="1">The sequence shown here is derived from an EMBL/GenBank/DDBJ whole genome shotgun (WGS) entry which is preliminary data.</text>
</comment>
<protein>
    <submittedName>
        <fullName evidence="1">Glycosyltransferase involved in cell wall biosynthesis</fullName>
    </submittedName>
</protein>
<keyword evidence="2" id="KW-1185">Reference proteome</keyword>
<dbReference type="RefSeq" id="WP_184677562.1">
    <property type="nucleotide sequence ID" value="NZ_JACHGY010000001.1"/>
</dbReference>
<dbReference type="GO" id="GO:0016757">
    <property type="term" value="F:glycosyltransferase activity"/>
    <property type="evidence" value="ECO:0007669"/>
    <property type="project" value="TreeGrafter"/>
</dbReference>
<proteinExistence type="predicted"/>
<dbReference type="Proteomes" id="UP000541810">
    <property type="component" value="Unassembled WGS sequence"/>
</dbReference>
<gene>
    <name evidence="1" type="ORF">HNQ40_001826</name>
</gene>
<dbReference type="AlphaFoldDB" id="A0A7X0LK33"/>